<dbReference type="EMBL" id="JASPKY010000701">
    <property type="protein sequence ID" value="KAK9686509.1"/>
    <property type="molecule type" value="Genomic_DNA"/>
</dbReference>
<keyword evidence="2" id="KW-1185">Reference proteome</keyword>
<reference evidence="1 2" key="1">
    <citation type="journal article" date="2024" name="BMC Genomics">
        <title>De novo assembly and annotation of Popillia japonica's genome with initial clues to its potential as an invasive pest.</title>
        <authorList>
            <person name="Cucini C."/>
            <person name="Boschi S."/>
            <person name="Funari R."/>
            <person name="Cardaioli E."/>
            <person name="Iannotti N."/>
            <person name="Marturano G."/>
            <person name="Paoli F."/>
            <person name="Bruttini M."/>
            <person name="Carapelli A."/>
            <person name="Frati F."/>
            <person name="Nardi F."/>
        </authorList>
    </citation>
    <scope>NUCLEOTIDE SEQUENCE [LARGE SCALE GENOMIC DNA]</scope>
    <source>
        <strain evidence="1">DMR45628</strain>
    </source>
</reference>
<proteinExistence type="predicted"/>
<gene>
    <name evidence="1" type="ORF">QE152_g37143</name>
</gene>
<name>A0AAW1IB62_POPJA</name>
<comment type="caution">
    <text evidence="1">The sequence shown here is derived from an EMBL/GenBank/DDBJ whole genome shotgun (WGS) entry which is preliminary data.</text>
</comment>
<protein>
    <submittedName>
        <fullName evidence="1">Uncharacterized protein</fullName>
    </submittedName>
</protein>
<evidence type="ECO:0000313" key="1">
    <source>
        <dbReference type="EMBL" id="KAK9686509.1"/>
    </source>
</evidence>
<dbReference type="Proteomes" id="UP001458880">
    <property type="component" value="Unassembled WGS sequence"/>
</dbReference>
<dbReference type="AlphaFoldDB" id="A0AAW1IB62"/>
<sequence length="91" mass="10396">MRSLKYCRNELGELVGNIEEKTEVWARYFDKLLSGDTCEEEAPVVNLQDNVTDQSATLELTDQEVKEVVNKLKNVLSRILKAKHQTDIGFP</sequence>
<organism evidence="1 2">
    <name type="scientific">Popillia japonica</name>
    <name type="common">Japanese beetle</name>
    <dbReference type="NCBI Taxonomy" id="7064"/>
    <lineage>
        <taxon>Eukaryota</taxon>
        <taxon>Metazoa</taxon>
        <taxon>Ecdysozoa</taxon>
        <taxon>Arthropoda</taxon>
        <taxon>Hexapoda</taxon>
        <taxon>Insecta</taxon>
        <taxon>Pterygota</taxon>
        <taxon>Neoptera</taxon>
        <taxon>Endopterygota</taxon>
        <taxon>Coleoptera</taxon>
        <taxon>Polyphaga</taxon>
        <taxon>Scarabaeiformia</taxon>
        <taxon>Scarabaeidae</taxon>
        <taxon>Rutelinae</taxon>
        <taxon>Popillia</taxon>
    </lineage>
</organism>
<accession>A0AAW1IB62</accession>
<evidence type="ECO:0000313" key="2">
    <source>
        <dbReference type="Proteomes" id="UP001458880"/>
    </source>
</evidence>